<dbReference type="InterPro" id="IPR034164">
    <property type="entry name" value="Pepsin-like_dom"/>
</dbReference>
<evidence type="ECO:0000259" key="4">
    <source>
        <dbReference type="PROSITE" id="PS51767"/>
    </source>
</evidence>
<keyword evidence="3" id="KW-1015">Disulfide bond</keyword>
<evidence type="ECO:0000313" key="5">
    <source>
        <dbReference type="EMBL" id="SCZ96555.1"/>
    </source>
</evidence>
<dbReference type="InterPro" id="IPR021109">
    <property type="entry name" value="Peptidase_aspartic_dom_sf"/>
</dbReference>
<dbReference type="PRINTS" id="PR00792">
    <property type="entry name" value="PEPSIN"/>
</dbReference>
<dbReference type="Proteomes" id="UP000249723">
    <property type="component" value="Unassembled WGS sequence"/>
</dbReference>
<dbReference type="AlphaFoldDB" id="A0A2X0MWD3"/>
<dbReference type="PROSITE" id="PS51767">
    <property type="entry name" value="PEPTIDASE_A1"/>
    <property type="match status" value="1"/>
</dbReference>
<evidence type="ECO:0000256" key="1">
    <source>
        <dbReference type="ARBA" id="ARBA00007447"/>
    </source>
</evidence>
<dbReference type="Pfam" id="PF00026">
    <property type="entry name" value="Asp"/>
    <property type="match status" value="1"/>
</dbReference>
<protein>
    <submittedName>
        <fullName evidence="5">BZ3500_MvSof-1268-A1-R1_Chr8-2g10294 protein</fullName>
    </submittedName>
</protein>
<feature type="disulfide bond" evidence="3">
    <location>
        <begin position="33"/>
        <end position="38"/>
    </location>
</feature>
<gene>
    <name evidence="5" type="ORF">BZ3500_MVSOF-1268-A1-R1_CHR8-2G10294</name>
</gene>
<dbReference type="GO" id="GO:0006508">
    <property type="term" value="P:proteolysis"/>
    <property type="evidence" value="ECO:0007669"/>
    <property type="project" value="InterPro"/>
</dbReference>
<evidence type="ECO:0000256" key="2">
    <source>
        <dbReference type="PIRSR" id="PIRSR601461-1"/>
    </source>
</evidence>
<evidence type="ECO:0000256" key="3">
    <source>
        <dbReference type="PIRSR" id="PIRSR601461-2"/>
    </source>
</evidence>
<reference evidence="6" key="1">
    <citation type="submission" date="2016-10" db="EMBL/GenBank/DDBJ databases">
        <authorList>
            <person name="Jeantristanb JTB J.-T."/>
            <person name="Ricardo R."/>
        </authorList>
    </citation>
    <scope>NUCLEOTIDE SEQUENCE [LARGE SCALE GENOMIC DNA]</scope>
</reference>
<dbReference type="SUPFAM" id="SSF50630">
    <property type="entry name" value="Acid proteases"/>
    <property type="match status" value="1"/>
</dbReference>
<feature type="domain" description="Peptidase A1" evidence="4">
    <location>
        <begin position="2"/>
        <end position="319"/>
    </location>
</feature>
<dbReference type="PANTHER" id="PTHR47966">
    <property type="entry name" value="BETA-SITE APP-CLEAVING ENZYME, ISOFORM A-RELATED"/>
    <property type="match status" value="1"/>
</dbReference>
<dbReference type="InterPro" id="IPR033121">
    <property type="entry name" value="PEPTIDASE_A1"/>
</dbReference>
<name>A0A2X0MWD3_9BASI</name>
<dbReference type="Gene3D" id="2.40.70.10">
    <property type="entry name" value="Acid Proteases"/>
    <property type="match status" value="2"/>
</dbReference>
<dbReference type="GO" id="GO:0004190">
    <property type="term" value="F:aspartic-type endopeptidase activity"/>
    <property type="evidence" value="ECO:0007669"/>
    <property type="project" value="InterPro"/>
</dbReference>
<feature type="active site" evidence="2">
    <location>
        <position position="205"/>
    </location>
</feature>
<comment type="similarity">
    <text evidence="1">Belongs to the peptidase A1 family.</text>
</comment>
<accession>A0A2X0MWD3</accession>
<keyword evidence="6" id="KW-1185">Reference proteome</keyword>
<dbReference type="STRING" id="289078.A0A2X0MWD3"/>
<dbReference type="EMBL" id="FMWP01000088">
    <property type="protein sequence ID" value="SCZ96555.1"/>
    <property type="molecule type" value="Genomic_DNA"/>
</dbReference>
<proteinExistence type="inferred from homology"/>
<feature type="active site" evidence="2">
    <location>
        <position position="20"/>
    </location>
</feature>
<organism evidence="5 6">
    <name type="scientific">Microbotryum saponariae</name>
    <dbReference type="NCBI Taxonomy" id="289078"/>
    <lineage>
        <taxon>Eukaryota</taxon>
        <taxon>Fungi</taxon>
        <taxon>Dikarya</taxon>
        <taxon>Basidiomycota</taxon>
        <taxon>Pucciniomycotina</taxon>
        <taxon>Microbotryomycetes</taxon>
        <taxon>Microbotryales</taxon>
        <taxon>Microbotryaceae</taxon>
        <taxon>Microbotryum</taxon>
    </lineage>
</organism>
<evidence type="ECO:0000313" key="6">
    <source>
        <dbReference type="Proteomes" id="UP000249723"/>
    </source>
</evidence>
<dbReference type="InterPro" id="IPR001461">
    <property type="entry name" value="Aspartic_peptidase_A1"/>
</dbReference>
<sequence>MFLSKASAGTPPQEFTILWDTGSPLFWVDGTTCVDGTCNGKRHYDNTSSSTYEDIGGTASRITYGDGTWASVTPFRDTVTVGGVSATDFYMAQADTQSPGWTRGATDGLFGMSFNGPNSGHQYEATVIQQLKAQGVVNAGQFSMKYAYDSSAELLLGGLNPDLFVAGTTEWTSVTNKRSLFWGVQTTMQVNGVTIGGNNADAIVDSGTVYMVMVDAVATAAFASIPGWGYYQNNAASKMYTYPCATPPVFTFSFPGGSTAWTISEDTLNLGQVDDTNCLASVMGGADAAAGGAGHILGDAFMQNVYTTFDSDNARVGFSQLS</sequence>
<dbReference type="PANTHER" id="PTHR47966:SF51">
    <property type="entry name" value="BETA-SITE APP-CLEAVING ENZYME, ISOFORM A-RELATED"/>
    <property type="match status" value="1"/>
</dbReference>
<dbReference type="CDD" id="cd05471">
    <property type="entry name" value="pepsin_like"/>
    <property type="match status" value="1"/>
</dbReference>